<accession>A0A6A4GWP9</accession>
<proteinExistence type="predicted"/>
<dbReference type="Proteomes" id="UP000799118">
    <property type="component" value="Unassembled WGS sequence"/>
</dbReference>
<name>A0A6A4GWP9_9AGAR</name>
<dbReference type="EMBL" id="ML769693">
    <property type="protein sequence ID" value="KAE9389524.1"/>
    <property type="molecule type" value="Genomic_DNA"/>
</dbReference>
<keyword evidence="2" id="KW-1185">Reference proteome</keyword>
<evidence type="ECO:0000313" key="1">
    <source>
        <dbReference type="EMBL" id="KAE9389524.1"/>
    </source>
</evidence>
<sequence length="1006" mass="112399">MVCGSGCIDGQQRLGDAYVRVREEKRRTVGKVKYTAPIHTFDPMIFSSGHRWGAVSGRQGESQSSCAKPMLSKPFSSFNFTSKCVGAPAMNKKPSNEMLFHLSFPKQKKIEKKWNTTLTMKHTNIHKSNGRSFADKKRNLHPFVLKTTILSPKSVADGRRIKLALIKLNEYDPDSASDSLAPTGTFLASSMIILSLSPISPAPTASSLMHNLEIEAWELLNSYFTSDSDKGGEVHAALEKLGIGSEWENMWGRITALELGDADAGQSVREALDAMKPLDAQLSGAPTSVSNIVLQYNIWETLYYYFNSEAVELTQEQKALAEHINQFLDNVMLEEYGIYYISVSRKESEIIQCIQRDIKQKKHPQCLRQAFASRKQGGLYIRVHSMLDANYILAAYFHLTNGFLYSHQPVFLYVADNTWNGIAQKDNPGFNIPLLWKGPYLTMPIHHHVTGMGKLPTINKLPPFWPGVWVNTKKGLYHGNIGVVIHDVLNNLDNSECVVAFLPRLDLSPQNFKKLKKTHPSPGIPATSPTQFPVLTPMSEIKSKFDFVSINTKAGVYTAQADYLAGSFLAHTIANKDLLKFYKTESSVLQSTYHFLPLGYSALVNDDYLEIANKLGLQDKAEGYMTDIVERNCVVGFLDGNDREERLVSLPQHCLLKVMRQGDQVYVGLQWHKISQLGVVDVSGTIECISLNGKVRPCRYAPEPLNPAVHTGPQPWVGKEVQIVGLDDGGATVKHHKSEVGSILDVNCNETMPSGLAISNSITIWSFTFMLIMVVSEGPQKPPMHNPHFSFKPGYKPRYYQSDILNGIRPYGYIGMADNLYTVFCCKAGGNGTTLFLKNNCYWPSEEETKDRVITLQGEPGEPSTLHYKEKGSGLVQLDPQNLSMTKWSYGISSDGSHIGKLAHHLFGTCNSKFVSQVVKLEADQEETQKTSCTMLRYREIVVDGEPPIVVLESSIALVNQMPDEQRKGIQLMSERQMVAEKDYFDKWCPTLELTDAHANQLSWLN</sequence>
<evidence type="ECO:0000313" key="2">
    <source>
        <dbReference type="Proteomes" id="UP000799118"/>
    </source>
</evidence>
<protein>
    <submittedName>
        <fullName evidence="1">Uncharacterized protein</fullName>
    </submittedName>
</protein>
<gene>
    <name evidence="1" type="ORF">BT96DRAFT_946806</name>
</gene>
<organism evidence="1 2">
    <name type="scientific">Gymnopus androsaceus JB14</name>
    <dbReference type="NCBI Taxonomy" id="1447944"/>
    <lineage>
        <taxon>Eukaryota</taxon>
        <taxon>Fungi</taxon>
        <taxon>Dikarya</taxon>
        <taxon>Basidiomycota</taxon>
        <taxon>Agaricomycotina</taxon>
        <taxon>Agaricomycetes</taxon>
        <taxon>Agaricomycetidae</taxon>
        <taxon>Agaricales</taxon>
        <taxon>Marasmiineae</taxon>
        <taxon>Omphalotaceae</taxon>
        <taxon>Gymnopus</taxon>
    </lineage>
</organism>
<dbReference type="AlphaFoldDB" id="A0A6A4GWP9"/>
<reference evidence="1" key="1">
    <citation type="journal article" date="2019" name="Environ. Microbiol.">
        <title>Fungal ecological strategies reflected in gene transcription - a case study of two litter decomposers.</title>
        <authorList>
            <person name="Barbi F."/>
            <person name="Kohler A."/>
            <person name="Barry K."/>
            <person name="Baskaran P."/>
            <person name="Daum C."/>
            <person name="Fauchery L."/>
            <person name="Ihrmark K."/>
            <person name="Kuo A."/>
            <person name="LaButti K."/>
            <person name="Lipzen A."/>
            <person name="Morin E."/>
            <person name="Grigoriev I.V."/>
            <person name="Henrissat B."/>
            <person name="Lindahl B."/>
            <person name="Martin F."/>
        </authorList>
    </citation>
    <scope>NUCLEOTIDE SEQUENCE</scope>
    <source>
        <strain evidence="1">JB14</strain>
    </source>
</reference>